<keyword evidence="1" id="KW-0472">Membrane</keyword>
<protein>
    <recommendedName>
        <fullName evidence="4">Yip1 domain-containing protein</fullName>
    </recommendedName>
</protein>
<evidence type="ECO:0008006" key="4">
    <source>
        <dbReference type="Google" id="ProtNLM"/>
    </source>
</evidence>
<dbReference type="Proteomes" id="UP001230915">
    <property type="component" value="Unassembled WGS sequence"/>
</dbReference>
<feature type="transmembrane region" description="Helical" evidence="1">
    <location>
        <begin position="17"/>
        <end position="38"/>
    </location>
</feature>
<sequence>MNYKLLYNPFERFQERFLISVGIIALIIGALLAFYFQARFDGVLDLHFVSQVDLWQTFADQAVNVVCLLVCLGAVAFYMNKRTRIIDVLAVCLFARIPYYLLSFFNVNGLMVKVSEEILKDPMGITTGNIAIPHLLLLLVFSGLSLLAIIWQLVLLYNGTKVASNAKGTKYSILFVIAIIVAEIFSKLLINY</sequence>
<evidence type="ECO:0000313" key="2">
    <source>
        <dbReference type="EMBL" id="MDQ7917615.1"/>
    </source>
</evidence>
<feature type="transmembrane region" description="Helical" evidence="1">
    <location>
        <begin position="58"/>
        <end position="78"/>
    </location>
</feature>
<reference evidence="2 3" key="1">
    <citation type="submission" date="2023-08" db="EMBL/GenBank/DDBJ databases">
        <title>Mesonia sp. MT50, isolated from deep-sea sediment of the Mariana Trench.</title>
        <authorList>
            <person name="Fu H."/>
        </authorList>
    </citation>
    <scope>NUCLEOTIDE SEQUENCE [LARGE SCALE GENOMIC DNA]</scope>
    <source>
        <strain evidence="2 3">MT50</strain>
    </source>
</reference>
<gene>
    <name evidence="2" type="ORF">RBU60_08515</name>
</gene>
<comment type="caution">
    <text evidence="2">The sequence shown here is derived from an EMBL/GenBank/DDBJ whole genome shotgun (WGS) entry which is preliminary data.</text>
</comment>
<evidence type="ECO:0000313" key="3">
    <source>
        <dbReference type="Proteomes" id="UP001230915"/>
    </source>
</evidence>
<dbReference type="RefSeq" id="WP_308864416.1">
    <property type="nucleotide sequence ID" value="NZ_JAVHUL010000019.1"/>
</dbReference>
<feature type="transmembrane region" description="Helical" evidence="1">
    <location>
        <begin position="85"/>
        <end position="105"/>
    </location>
</feature>
<feature type="transmembrane region" description="Helical" evidence="1">
    <location>
        <begin position="171"/>
        <end position="190"/>
    </location>
</feature>
<name>A0ABU1A1N5_9FLAO</name>
<proteinExistence type="predicted"/>
<dbReference type="EMBL" id="JAVHUL010000019">
    <property type="protein sequence ID" value="MDQ7917615.1"/>
    <property type="molecule type" value="Genomic_DNA"/>
</dbReference>
<accession>A0ABU1A1N5</accession>
<evidence type="ECO:0000256" key="1">
    <source>
        <dbReference type="SAM" id="Phobius"/>
    </source>
</evidence>
<keyword evidence="1" id="KW-1133">Transmembrane helix</keyword>
<organism evidence="2 3">
    <name type="scientific">Mesonia profundi</name>
    <dbReference type="NCBI Taxonomy" id="3070998"/>
    <lineage>
        <taxon>Bacteria</taxon>
        <taxon>Pseudomonadati</taxon>
        <taxon>Bacteroidota</taxon>
        <taxon>Flavobacteriia</taxon>
        <taxon>Flavobacteriales</taxon>
        <taxon>Flavobacteriaceae</taxon>
        <taxon>Mesonia</taxon>
    </lineage>
</organism>
<keyword evidence="3" id="KW-1185">Reference proteome</keyword>
<keyword evidence="1" id="KW-0812">Transmembrane</keyword>
<feature type="transmembrane region" description="Helical" evidence="1">
    <location>
        <begin position="135"/>
        <end position="159"/>
    </location>
</feature>